<dbReference type="InterPro" id="IPR032710">
    <property type="entry name" value="NTF2-like_dom_sf"/>
</dbReference>
<reference evidence="3" key="1">
    <citation type="submission" date="2023-07" db="EMBL/GenBank/DDBJ databases">
        <title>30 novel species of actinomycetes from the DSMZ collection.</title>
        <authorList>
            <person name="Nouioui I."/>
        </authorList>
    </citation>
    <scope>NUCLEOTIDE SEQUENCE [LARGE SCALE GENOMIC DNA]</scope>
    <source>
        <strain evidence="3">DSM 41640</strain>
    </source>
</reference>
<dbReference type="EMBL" id="JAVREZ010000015">
    <property type="protein sequence ID" value="MDT0485409.1"/>
    <property type="molecule type" value="Genomic_DNA"/>
</dbReference>
<dbReference type="InterPro" id="IPR037401">
    <property type="entry name" value="SnoaL-like"/>
</dbReference>
<comment type="caution">
    <text evidence="2">The sequence shown here is derived from an EMBL/GenBank/DDBJ whole genome shotgun (WGS) entry which is preliminary data.</text>
</comment>
<gene>
    <name evidence="2" type="ORF">RNB18_35485</name>
</gene>
<protein>
    <submittedName>
        <fullName evidence="2">Nuclear transport factor 2 family protein</fullName>
    </submittedName>
</protein>
<sequence length="125" mass="13776">MTHTTETVVDRYIALIDRAVDEPAVLEELGSFFAADAIVQLEDFEPVTGLPAITEFYRRFYSNAGEGKHFWNTTVLDDGRLEVRFLVAGRTPDGQLTARSGIEHATVNTDGLITYLTAKAVALDV</sequence>
<evidence type="ECO:0000313" key="3">
    <source>
        <dbReference type="Proteomes" id="UP001183824"/>
    </source>
</evidence>
<dbReference type="Gene3D" id="3.10.450.50">
    <property type="match status" value="1"/>
</dbReference>
<dbReference type="Pfam" id="PF12680">
    <property type="entry name" value="SnoaL_2"/>
    <property type="match status" value="1"/>
</dbReference>
<keyword evidence="3" id="KW-1185">Reference proteome</keyword>
<organism evidence="2 3">
    <name type="scientific">Streptomyces doebereineriae</name>
    <dbReference type="NCBI Taxonomy" id="3075528"/>
    <lineage>
        <taxon>Bacteria</taxon>
        <taxon>Bacillati</taxon>
        <taxon>Actinomycetota</taxon>
        <taxon>Actinomycetes</taxon>
        <taxon>Kitasatosporales</taxon>
        <taxon>Streptomycetaceae</taxon>
        <taxon>Streptomyces</taxon>
    </lineage>
</organism>
<dbReference type="SUPFAM" id="SSF54427">
    <property type="entry name" value="NTF2-like"/>
    <property type="match status" value="1"/>
</dbReference>
<dbReference type="Proteomes" id="UP001183824">
    <property type="component" value="Unassembled WGS sequence"/>
</dbReference>
<dbReference type="RefSeq" id="WP_311718184.1">
    <property type="nucleotide sequence ID" value="NZ_JAVREZ010000015.1"/>
</dbReference>
<feature type="domain" description="SnoaL-like" evidence="1">
    <location>
        <begin position="26"/>
        <end position="115"/>
    </location>
</feature>
<evidence type="ECO:0000259" key="1">
    <source>
        <dbReference type="Pfam" id="PF12680"/>
    </source>
</evidence>
<accession>A0ABU2VJL8</accession>
<name>A0ABU2VJL8_9ACTN</name>
<evidence type="ECO:0000313" key="2">
    <source>
        <dbReference type="EMBL" id="MDT0485409.1"/>
    </source>
</evidence>
<proteinExistence type="predicted"/>